<feature type="domain" description="SGNH hydrolase-type esterase" evidence="2">
    <location>
        <begin position="39"/>
        <end position="280"/>
    </location>
</feature>
<keyword evidence="3" id="KW-0378">Hydrolase</keyword>
<keyword evidence="4" id="KW-1185">Reference proteome</keyword>
<evidence type="ECO:0000313" key="3">
    <source>
        <dbReference type="EMBL" id="MFB9904867.1"/>
    </source>
</evidence>
<keyword evidence="1" id="KW-0732">Signal</keyword>
<dbReference type="CDD" id="cd01823">
    <property type="entry name" value="SEST_like"/>
    <property type="match status" value="1"/>
</dbReference>
<dbReference type="EMBL" id="JBHLZU010000010">
    <property type="protein sequence ID" value="MFB9904867.1"/>
    <property type="molecule type" value="Genomic_DNA"/>
</dbReference>
<name>A0ABV5ZVE5_9PSEU</name>
<dbReference type="PANTHER" id="PTHR37981">
    <property type="entry name" value="LIPASE 2"/>
    <property type="match status" value="1"/>
</dbReference>
<protein>
    <submittedName>
        <fullName evidence="3">SGNH/GDSL hydrolase family protein</fullName>
        <ecNumber evidence="3">3.1.-.-</ecNumber>
    </submittedName>
</protein>
<sequence length="297" mass="30717">MAASALLRRLLVLPIAVATVALSTTATAAAAPAIQRYVALGDSFTAGPFIPGQRTDPIGCLRSDRNYPSLLAKQITPAAFVDVSCSGAVIDNMTGPQNVLLGSNPPQFNALTPETDLVTVSVSGNDVGFVPVLATCALASVLNPFGTPCKDQHTVGGTDKLVQRINETAPKFRAMLDTIKQKSPKAKVLVIGYLRLLPPANGCWPLVPIARGDVAYLDGLEQVLNTMLADQAAAAGVGYVDAYTPSTGRDVCQLPGTKWVEGLVPTAPAAPVHPNAAGMTAVASLVGAALTRTTARH</sequence>
<dbReference type="InterPro" id="IPR013830">
    <property type="entry name" value="SGNH_hydro"/>
</dbReference>
<dbReference type="Gene3D" id="3.40.50.1110">
    <property type="entry name" value="SGNH hydrolase"/>
    <property type="match status" value="1"/>
</dbReference>
<reference evidence="3 4" key="1">
    <citation type="submission" date="2024-09" db="EMBL/GenBank/DDBJ databases">
        <authorList>
            <person name="Sun Q."/>
            <person name="Mori K."/>
        </authorList>
    </citation>
    <scope>NUCLEOTIDE SEQUENCE [LARGE SCALE GENOMIC DNA]</scope>
    <source>
        <strain evidence="3 4">TBRC 7907</strain>
    </source>
</reference>
<dbReference type="InterPro" id="IPR037460">
    <property type="entry name" value="SEST-like"/>
</dbReference>
<dbReference type="EC" id="3.1.-.-" evidence="3"/>
<dbReference type="SUPFAM" id="SSF52266">
    <property type="entry name" value="SGNH hydrolase"/>
    <property type="match status" value="1"/>
</dbReference>
<comment type="caution">
    <text evidence="3">The sequence shown here is derived from an EMBL/GenBank/DDBJ whole genome shotgun (WGS) entry which is preliminary data.</text>
</comment>
<gene>
    <name evidence="3" type="ORF">ACFFQA_13070</name>
</gene>
<dbReference type="GO" id="GO:0016787">
    <property type="term" value="F:hydrolase activity"/>
    <property type="evidence" value="ECO:0007669"/>
    <property type="project" value="UniProtKB-KW"/>
</dbReference>
<dbReference type="InterPro" id="IPR036514">
    <property type="entry name" value="SGNH_hydro_sf"/>
</dbReference>
<dbReference type="PANTHER" id="PTHR37981:SF1">
    <property type="entry name" value="SGNH HYDROLASE-TYPE ESTERASE DOMAIN-CONTAINING PROTEIN"/>
    <property type="match status" value="1"/>
</dbReference>
<organism evidence="3 4">
    <name type="scientific">Allokutzneria oryzae</name>
    <dbReference type="NCBI Taxonomy" id="1378989"/>
    <lineage>
        <taxon>Bacteria</taxon>
        <taxon>Bacillati</taxon>
        <taxon>Actinomycetota</taxon>
        <taxon>Actinomycetes</taxon>
        <taxon>Pseudonocardiales</taxon>
        <taxon>Pseudonocardiaceae</taxon>
        <taxon>Allokutzneria</taxon>
    </lineage>
</organism>
<evidence type="ECO:0000256" key="1">
    <source>
        <dbReference type="SAM" id="SignalP"/>
    </source>
</evidence>
<feature type="chain" id="PRO_5045808636" evidence="1">
    <location>
        <begin position="29"/>
        <end position="297"/>
    </location>
</feature>
<evidence type="ECO:0000259" key="2">
    <source>
        <dbReference type="Pfam" id="PF13472"/>
    </source>
</evidence>
<feature type="signal peptide" evidence="1">
    <location>
        <begin position="1"/>
        <end position="28"/>
    </location>
</feature>
<dbReference type="Pfam" id="PF13472">
    <property type="entry name" value="Lipase_GDSL_2"/>
    <property type="match status" value="1"/>
</dbReference>
<dbReference type="RefSeq" id="WP_377852065.1">
    <property type="nucleotide sequence ID" value="NZ_JBHLZU010000010.1"/>
</dbReference>
<proteinExistence type="predicted"/>
<evidence type="ECO:0000313" key="4">
    <source>
        <dbReference type="Proteomes" id="UP001589693"/>
    </source>
</evidence>
<dbReference type="Proteomes" id="UP001589693">
    <property type="component" value="Unassembled WGS sequence"/>
</dbReference>
<accession>A0ABV5ZVE5</accession>